<keyword evidence="11" id="KW-0333">Golgi apparatus</keyword>
<dbReference type="GO" id="GO:0032580">
    <property type="term" value="C:Golgi cisterna membrane"/>
    <property type="evidence" value="ECO:0007669"/>
    <property type="project" value="UniProtKB-UniRule"/>
</dbReference>
<dbReference type="Pfam" id="PF13733">
    <property type="entry name" value="Glyco_transf_7N"/>
    <property type="match status" value="1"/>
</dbReference>
<dbReference type="GO" id="GO:0008378">
    <property type="term" value="F:galactosyltransferase activity"/>
    <property type="evidence" value="ECO:0007669"/>
    <property type="project" value="TreeGrafter"/>
</dbReference>
<keyword evidence="6 11" id="KW-0812">Transmembrane</keyword>
<dbReference type="PANTHER" id="PTHR19300:SF32">
    <property type="entry name" value="BETA-1,4-GALACTOSYLTRANSFERASE 2"/>
    <property type="match status" value="1"/>
</dbReference>
<dbReference type="PRINTS" id="PR02050">
    <property type="entry name" value="B14GALTRFASE"/>
</dbReference>
<dbReference type="InterPro" id="IPR029044">
    <property type="entry name" value="Nucleotide-diphossugar_trans"/>
</dbReference>
<comment type="function">
    <text evidence="11">Responsible for the synthesis of complex-type N-linked oligosaccharides in many glycoproteins as well as the carbohydrate moieties of glycolipids.</text>
</comment>
<comment type="pathway">
    <text evidence="2 11">Protein modification; protein glycosylation.</text>
</comment>
<dbReference type="EC" id="2.4.1.-" evidence="11"/>
<dbReference type="UniPathway" id="UPA00378"/>
<evidence type="ECO:0000256" key="9">
    <source>
        <dbReference type="ARBA" id="ARBA00023136"/>
    </source>
</evidence>
<name>A0A8C4QE42_EPTBU</name>
<protein>
    <recommendedName>
        <fullName evidence="11">Beta-1,4-galactosyltransferase</fullName>
        <shortName evidence="11">Beta-1,4-GalTase</shortName>
        <ecNumber evidence="11">2.4.1.-</ecNumber>
    </recommendedName>
</protein>
<evidence type="ECO:0000259" key="12">
    <source>
        <dbReference type="Pfam" id="PF02709"/>
    </source>
</evidence>
<dbReference type="InterPro" id="IPR027791">
    <property type="entry name" value="Galactosyl_T_C"/>
</dbReference>
<dbReference type="AlphaFoldDB" id="A0A8C4QE42"/>
<keyword evidence="7 11" id="KW-0735">Signal-anchor</keyword>
<dbReference type="GO" id="GO:0005975">
    <property type="term" value="P:carbohydrate metabolic process"/>
    <property type="evidence" value="ECO:0007669"/>
    <property type="project" value="InterPro"/>
</dbReference>
<feature type="transmembrane region" description="Helical" evidence="11">
    <location>
        <begin position="9"/>
        <end position="30"/>
    </location>
</feature>
<evidence type="ECO:0000256" key="6">
    <source>
        <dbReference type="ARBA" id="ARBA00022692"/>
    </source>
</evidence>
<accession>A0A8C4QE42</accession>
<comment type="cofactor">
    <cofactor evidence="11">
        <name>Mn(2+)</name>
        <dbReference type="ChEBI" id="CHEBI:29035"/>
    </cofactor>
</comment>
<keyword evidence="11" id="KW-0479">Metal-binding</keyword>
<reference evidence="14" key="1">
    <citation type="submission" date="2025-08" db="UniProtKB">
        <authorList>
            <consortium name="Ensembl"/>
        </authorList>
    </citation>
    <scope>IDENTIFICATION</scope>
</reference>
<comment type="similarity">
    <text evidence="3 11">Belongs to the glycosyltransferase 7 family.</text>
</comment>
<dbReference type="GO" id="GO:0000139">
    <property type="term" value="C:Golgi membrane"/>
    <property type="evidence" value="ECO:0007669"/>
    <property type="project" value="UniProtKB-SubCell"/>
</dbReference>
<dbReference type="Gene3D" id="3.90.550.10">
    <property type="entry name" value="Spore Coat Polysaccharide Biosynthesis Protein SpsA, Chain A"/>
    <property type="match status" value="1"/>
</dbReference>
<proteinExistence type="inferred from homology"/>
<dbReference type="InterPro" id="IPR027995">
    <property type="entry name" value="Galactosyl_T_N"/>
</dbReference>
<evidence type="ECO:0000256" key="10">
    <source>
        <dbReference type="ARBA" id="ARBA00023180"/>
    </source>
</evidence>
<keyword evidence="4 11" id="KW-0328">Glycosyltransferase</keyword>
<dbReference type="Ensembl" id="ENSEBUT00000014073.1">
    <property type="protein sequence ID" value="ENSEBUP00000013497.1"/>
    <property type="gene ID" value="ENSEBUG00000008524.1"/>
</dbReference>
<evidence type="ECO:0000313" key="15">
    <source>
        <dbReference type="Proteomes" id="UP000694388"/>
    </source>
</evidence>
<feature type="domain" description="Galactosyltransferase C-terminal" evidence="12">
    <location>
        <begin position="218"/>
        <end position="275"/>
    </location>
</feature>
<keyword evidence="9 11" id="KW-0472">Membrane</keyword>
<keyword evidence="8 11" id="KW-1133">Transmembrane helix</keyword>
<reference evidence="14" key="2">
    <citation type="submission" date="2025-09" db="UniProtKB">
        <authorList>
            <consortium name="Ensembl"/>
        </authorList>
    </citation>
    <scope>IDENTIFICATION</scope>
</reference>
<dbReference type="SUPFAM" id="SSF53448">
    <property type="entry name" value="Nucleotide-diphospho-sugar transferases"/>
    <property type="match status" value="2"/>
</dbReference>
<evidence type="ECO:0000256" key="7">
    <source>
        <dbReference type="ARBA" id="ARBA00022968"/>
    </source>
</evidence>
<feature type="domain" description="Galactosyltransferase N-terminal" evidence="13">
    <location>
        <begin position="82"/>
        <end position="213"/>
    </location>
</feature>
<sequence>MIAGRFVEIGLRVFVFLFALHLFCAVLFYFEVSNQVQRFVFSYATQNGSQEELSTTTTIPPDLLLPNEGSTWISSRNNTEPCPEKPSSLVGPVTVKFVKSVKLEEVQAENPNVQLGGHYSPPCVAKDHVALIVPFRHREEHLRQLLHYLHPFLQKQQIDYTIYIVNQFGEKTFNRAKLMNVGYVEALKDFPYDCFIFSDVDLVPMDDRNLYHCYSQPRHFAVAMDKFGFRLPYSGYFGGVSGLSKVQFLKINGFPNNYWGWGGEDDDIYNRCVLLYLNFLFSFVHGTFIIHVRNPLIFCRITLNGMKVSRPDSNIGRYRMIQHHRDAKNEANPKRFTQISKTRWTMMTDGLNSLKYQLVKKDVYPLYTNITVDIETP</sequence>
<organism evidence="14 15">
    <name type="scientific">Eptatretus burgeri</name>
    <name type="common">Inshore hagfish</name>
    <dbReference type="NCBI Taxonomy" id="7764"/>
    <lineage>
        <taxon>Eukaryota</taxon>
        <taxon>Metazoa</taxon>
        <taxon>Chordata</taxon>
        <taxon>Craniata</taxon>
        <taxon>Vertebrata</taxon>
        <taxon>Cyclostomata</taxon>
        <taxon>Myxini</taxon>
        <taxon>Myxiniformes</taxon>
        <taxon>Myxinidae</taxon>
        <taxon>Eptatretinae</taxon>
        <taxon>Eptatretus</taxon>
    </lineage>
</organism>
<evidence type="ECO:0000256" key="3">
    <source>
        <dbReference type="ARBA" id="ARBA00005735"/>
    </source>
</evidence>
<evidence type="ECO:0000313" key="14">
    <source>
        <dbReference type="Ensembl" id="ENSEBUP00000013497.1"/>
    </source>
</evidence>
<evidence type="ECO:0000256" key="4">
    <source>
        <dbReference type="ARBA" id="ARBA00022676"/>
    </source>
</evidence>
<evidence type="ECO:0000256" key="1">
    <source>
        <dbReference type="ARBA" id="ARBA00004323"/>
    </source>
</evidence>
<dbReference type="Proteomes" id="UP000694388">
    <property type="component" value="Unplaced"/>
</dbReference>
<dbReference type="Pfam" id="PF02709">
    <property type="entry name" value="Glyco_transf_7C"/>
    <property type="match status" value="1"/>
</dbReference>
<dbReference type="GeneTree" id="ENSGT00940000159367"/>
<evidence type="ECO:0000256" key="5">
    <source>
        <dbReference type="ARBA" id="ARBA00022679"/>
    </source>
</evidence>
<keyword evidence="5 11" id="KW-0808">Transferase</keyword>
<keyword evidence="10 11" id="KW-0325">Glycoprotein</keyword>
<keyword evidence="11" id="KW-0464">Manganese</keyword>
<comment type="subcellular location">
    <subcellularLocation>
        <location evidence="1 11">Golgi apparatus membrane</location>
        <topology evidence="1 11">Single-pass type II membrane protein</topology>
    </subcellularLocation>
</comment>
<keyword evidence="15" id="KW-1185">Reference proteome</keyword>
<evidence type="ECO:0000256" key="11">
    <source>
        <dbReference type="RuleBase" id="RU368121"/>
    </source>
</evidence>
<dbReference type="CDD" id="cd00899">
    <property type="entry name" value="b4GalT"/>
    <property type="match status" value="1"/>
</dbReference>
<dbReference type="InterPro" id="IPR003859">
    <property type="entry name" value="Galactosyl_T"/>
</dbReference>
<evidence type="ECO:0000256" key="2">
    <source>
        <dbReference type="ARBA" id="ARBA00004922"/>
    </source>
</evidence>
<dbReference type="GO" id="GO:0046872">
    <property type="term" value="F:metal ion binding"/>
    <property type="evidence" value="ECO:0007669"/>
    <property type="project" value="UniProtKB-UniRule"/>
</dbReference>
<evidence type="ECO:0000256" key="8">
    <source>
        <dbReference type="ARBA" id="ARBA00022989"/>
    </source>
</evidence>
<dbReference type="PANTHER" id="PTHR19300">
    <property type="entry name" value="BETA-1,4-GALACTOSYLTRANSFERASE"/>
    <property type="match status" value="1"/>
</dbReference>
<evidence type="ECO:0000259" key="13">
    <source>
        <dbReference type="Pfam" id="PF13733"/>
    </source>
</evidence>
<dbReference type="OMA" id="NDRIMYD"/>